<keyword evidence="3" id="KW-0521">NADP</keyword>
<dbReference type="GO" id="GO:0043168">
    <property type="term" value="F:anion binding"/>
    <property type="evidence" value="ECO:0007669"/>
    <property type="project" value="UniProtKB-ARBA"/>
</dbReference>
<dbReference type="InterPro" id="IPR020843">
    <property type="entry name" value="ER"/>
</dbReference>
<protein>
    <submittedName>
        <fullName evidence="7">Zn-dependent alcohol dehydrogenase</fullName>
    </submittedName>
</protein>
<dbReference type="PANTHER" id="PTHR43401:SF2">
    <property type="entry name" value="L-THREONINE 3-DEHYDROGENASE"/>
    <property type="match status" value="1"/>
</dbReference>
<evidence type="ECO:0000256" key="2">
    <source>
        <dbReference type="ARBA" id="ARBA00022833"/>
    </source>
</evidence>
<dbReference type="GO" id="GO:0046872">
    <property type="term" value="F:metal ion binding"/>
    <property type="evidence" value="ECO:0007669"/>
    <property type="project" value="UniProtKB-KW"/>
</dbReference>
<keyword evidence="4" id="KW-0560">Oxidoreductase</keyword>
<dbReference type="STRING" id="671065.MetMK1DRAFT_00015530"/>
<sequence length="326" mass="35346">MKALVFDKSGLDNLRVREVPTPLLGPHDVLVKVKLAGVNPIDYAVVQLIPVQPMPHIPGAEVYGEVEDVGEHVKGVKKGDRVVVYNRLFDGSCDICLSGREMVCRNGGIMSVVTNGGFAEYMAVPEKNLVKVDLPPELSASLPVAALTSYHALKEAEVKPLDYVVVFGASGNTGAFAIQLAKKMGARVIAVSSKPWVAEFSDHVVGYDQVQDKVREITMGRMADVVINSVGNAVWESSLKVLGVGGRLVFFGGLTGSQVNLDLSTVYGKHQKIIGTTGGTRKELLELTELCKDCRVRVWRILPLEQGREALEWVAKGKDGRIFLKP</sequence>
<dbReference type="eggNOG" id="arCOG01458">
    <property type="taxonomic scope" value="Archaea"/>
</dbReference>
<dbReference type="GO" id="GO:0016616">
    <property type="term" value="F:oxidoreductase activity, acting on the CH-OH group of donors, NAD or NADP as acceptor"/>
    <property type="evidence" value="ECO:0007669"/>
    <property type="project" value="UniProtKB-ARBA"/>
</dbReference>
<dbReference type="InterPro" id="IPR013154">
    <property type="entry name" value="ADH-like_N"/>
</dbReference>
<evidence type="ECO:0000256" key="5">
    <source>
        <dbReference type="ARBA" id="ARBA00023277"/>
    </source>
</evidence>
<dbReference type="InterPro" id="IPR013149">
    <property type="entry name" value="ADH-like_C"/>
</dbReference>
<evidence type="ECO:0000256" key="4">
    <source>
        <dbReference type="ARBA" id="ARBA00023002"/>
    </source>
</evidence>
<proteinExistence type="predicted"/>
<evidence type="ECO:0000256" key="3">
    <source>
        <dbReference type="ARBA" id="ARBA00022857"/>
    </source>
</evidence>
<dbReference type="AlphaFoldDB" id="H2C4N1"/>
<dbReference type="EMBL" id="JH597761">
    <property type="protein sequence ID" value="EHP71049.1"/>
    <property type="molecule type" value="Genomic_DNA"/>
</dbReference>
<evidence type="ECO:0000259" key="6">
    <source>
        <dbReference type="SMART" id="SM00829"/>
    </source>
</evidence>
<dbReference type="Proteomes" id="UP000003980">
    <property type="component" value="Unassembled WGS sequence"/>
</dbReference>
<dbReference type="SUPFAM" id="SSF51735">
    <property type="entry name" value="NAD(P)-binding Rossmann-fold domains"/>
    <property type="match status" value="1"/>
</dbReference>
<evidence type="ECO:0000313" key="7">
    <source>
        <dbReference type="EMBL" id="EHP71049.1"/>
    </source>
</evidence>
<dbReference type="RefSeq" id="WP_009072133.1">
    <property type="nucleotide sequence ID" value="NZ_JH597761.1"/>
</dbReference>
<name>H2C4N1_9CREN</name>
<dbReference type="PANTHER" id="PTHR43401">
    <property type="entry name" value="L-THREONINE 3-DEHYDROGENASE"/>
    <property type="match status" value="1"/>
</dbReference>
<keyword evidence="8" id="KW-1185">Reference proteome</keyword>
<dbReference type="Gene3D" id="3.40.50.720">
    <property type="entry name" value="NAD(P)-binding Rossmann-like Domain"/>
    <property type="match status" value="1"/>
</dbReference>
<dbReference type="OrthoDB" id="8709at2157"/>
<keyword evidence="2" id="KW-0862">Zinc</keyword>
<organism evidence="7 8">
    <name type="scientific">Metallosphaera yellowstonensis MK1</name>
    <dbReference type="NCBI Taxonomy" id="671065"/>
    <lineage>
        <taxon>Archaea</taxon>
        <taxon>Thermoproteota</taxon>
        <taxon>Thermoprotei</taxon>
        <taxon>Sulfolobales</taxon>
        <taxon>Sulfolobaceae</taxon>
        <taxon>Metallosphaera</taxon>
    </lineage>
</organism>
<dbReference type="Pfam" id="PF00107">
    <property type="entry name" value="ADH_zinc_N"/>
    <property type="match status" value="1"/>
</dbReference>
<accession>H2C4N1</accession>
<dbReference type="GO" id="GO:0051262">
    <property type="term" value="P:protein tetramerization"/>
    <property type="evidence" value="ECO:0007669"/>
    <property type="project" value="UniProtKB-ARBA"/>
</dbReference>
<dbReference type="InterPro" id="IPR050129">
    <property type="entry name" value="Zn_alcohol_dh"/>
</dbReference>
<dbReference type="InterPro" id="IPR036291">
    <property type="entry name" value="NAD(P)-bd_dom_sf"/>
</dbReference>
<dbReference type="Pfam" id="PF08240">
    <property type="entry name" value="ADH_N"/>
    <property type="match status" value="1"/>
</dbReference>
<evidence type="ECO:0000256" key="1">
    <source>
        <dbReference type="ARBA" id="ARBA00022723"/>
    </source>
</evidence>
<dbReference type="CDD" id="cd08264">
    <property type="entry name" value="Zn_ADH_like2"/>
    <property type="match status" value="1"/>
</dbReference>
<dbReference type="SUPFAM" id="SSF50129">
    <property type="entry name" value="GroES-like"/>
    <property type="match status" value="1"/>
</dbReference>
<evidence type="ECO:0000313" key="8">
    <source>
        <dbReference type="Proteomes" id="UP000003980"/>
    </source>
</evidence>
<feature type="domain" description="Enoyl reductase (ER)" evidence="6">
    <location>
        <begin position="9"/>
        <end position="324"/>
    </location>
</feature>
<dbReference type="SMART" id="SM00829">
    <property type="entry name" value="PKS_ER"/>
    <property type="match status" value="1"/>
</dbReference>
<dbReference type="Gene3D" id="3.90.180.10">
    <property type="entry name" value="Medium-chain alcohol dehydrogenases, catalytic domain"/>
    <property type="match status" value="1"/>
</dbReference>
<keyword evidence="1" id="KW-0479">Metal-binding</keyword>
<dbReference type="InterPro" id="IPR011032">
    <property type="entry name" value="GroES-like_sf"/>
</dbReference>
<dbReference type="GO" id="GO:0030554">
    <property type="term" value="F:adenyl nucleotide binding"/>
    <property type="evidence" value="ECO:0007669"/>
    <property type="project" value="UniProtKB-ARBA"/>
</dbReference>
<keyword evidence="5" id="KW-0119">Carbohydrate metabolism</keyword>
<gene>
    <name evidence="7" type="ORF">MetMK1DRAFT_00015530</name>
</gene>
<reference evidence="7 8" key="1">
    <citation type="submission" date="2012-01" db="EMBL/GenBank/DDBJ databases">
        <title>Improved High-Quality Draft sequence of Metallosphaera yellowstonensis MK1.</title>
        <authorList>
            <consortium name="US DOE Joint Genome Institute"/>
            <person name="Lucas S."/>
            <person name="Han J."/>
            <person name="Cheng J.-F."/>
            <person name="Goodwin L."/>
            <person name="Pitluck S."/>
            <person name="Peters L."/>
            <person name="Teshima H."/>
            <person name="Detter J.C."/>
            <person name="Han C."/>
            <person name="Tapia R."/>
            <person name="Land M."/>
            <person name="Hauser L."/>
            <person name="Kyrpides N."/>
            <person name="Kozubal M."/>
            <person name="Macur R.E."/>
            <person name="Jay Z."/>
            <person name="Inskeep W."/>
            <person name="Woyke T."/>
        </authorList>
    </citation>
    <scope>NUCLEOTIDE SEQUENCE [LARGE SCALE GENOMIC DNA]</scope>
    <source>
        <strain evidence="7 8">MK1</strain>
    </source>
</reference>
<dbReference type="HOGENOM" id="CLU_026673_3_4_2"/>